<dbReference type="Proteomes" id="UP000076623">
    <property type="component" value="Chromosome"/>
</dbReference>
<dbReference type="RefSeq" id="WP_066392508.1">
    <property type="nucleotide sequence ID" value="NZ_CP015378.1"/>
</dbReference>
<sequence length="97" mass="10460">MRWTVGILFSMVGIILLTHGLNLKAIAENSVDGDGIGVYFLGIEINESVPAADIPSYSNGFMGSGIIFLILAVCLFVILLREHNTLLPIAQKKKASE</sequence>
<keyword evidence="1" id="KW-0472">Membrane</keyword>
<dbReference type="EMBL" id="CP015378">
    <property type="protein sequence ID" value="ANC76420.1"/>
    <property type="molecule type" value="Genomic_DNA"/>
</dbReference>
<reference evidence="2 3" key="1">
    <citation type="submission" date="2016-04" db="EMBL/GenBank/DDBJ databases">
        <title>Complete genome sequence of Fictibacillus phosphorivorans G25-29, a strain toxic to nematodes.</title>
        <authorList>
            <person name="Zheng Z."/>
        </authorList>
    </citation>
    <scope>NUCLEOTIDE SEQUENCE [LARGE SCALE GENOMIC DNA]</scope>
    <source>
        <strain evidence="2 3">G25-29</strain>
    </source>
</reference>
<evidence type="ECO:0000313" key="2">
    <source>
        <dbReference type="EMBL" id="ANC76420.1"/>
    </source>
</evidence>
<gene>
    <name evidence="2" type="ORF">ABE65_006240</name>
</gene>
<dbReference type="AlphaFoldDB" id="A0A160ILF7"/>
<keyword evidence="1" id="KW-0812">Transmembrane</keyword>
<feature type="transmembrane region" description="Helical" evidence="1">
    <location>
        <begin position="61"/>
        <end position="80"/>
    </location>
</feature>
<evidence type="ECO:0000256" key="1">
    <source>
        <dbReference type="SAM" id="Phobius"/>
    </source>
</evidence>
<organism evidence="2 3">
    <name type="scientific">Fictibacillus phosphorivorans</name>
    <dbReference type="NCBI Taxonomy" id="1221500"/>
    <lineage>
        <taxon>Bacteria</taxon>
        <taxon>Bacillati</taxon>
        <taxon>Bacillota</taxon>
        <taxon>Bacilli</taxon>
        <taxon>Bacillales</taxon>
        <taxon>Fictibacillaceae</taxon>
        <taxon>Fictibacillus</taxon>
    </lineage>
</organism>
<accession>A0A160ILF7</accession>
<evidence type="ECO:0000313" key="3">
    <source>
        <dbReference type="Proteomes" id="UP000076623"/>
    </source>
</evidence>
<proteinExistence type="predicted"/>
<keyword evidence="1" id="KW-1133">Transmembrane helix</keyword>
<dbReference type="STRING" id="1221500.ABE65_006240"/>
<keyword evidence="3" id="KW-1185">Reference proteome</keyword>
<dbReference type="KEGG" id="fpn:ABE65_006240"/>
<protein>
    <submittedName>
        <fullName evidence="2">Uncharacterized protein</fullName>
    </submittedName>
</protein>
<name>A0A160ILF7_9BACL</name>